<evidence type="ECO:0000313" key="1">
    <source>
        <dbReference type="EMBL" id="KPU55516.1"/>
    </source>
</evidence>
<dbReference type="Gene3D" id="3.40.50.300">
    <property type="entry name" value="P-loop containing nucleotide triphosphate hydrolases"/>
    <property type="match status" value="1"/>
</dbReference>
<dbReference type="RefSeq" id="WP_057399666.1">
    <property type="nucleotide sequence ID" value="NZ_LJXB01000089.1"/>
</dbReference>
<protein>
    <submittedName>
        <fullName evidence="1">Zeta toxin family protein</fullName>
    </submittedName>
</protein>
<dbReference type="OrthoDB" id="1550976at2"/>
<proteinExistence type="predicted"/>
<dbReference type="Proteomes" id="UP000050349">
    <property type="component" value="Unassembled WGS sequence"/>
</dbReference>
<name>A0A0P8ZFP1_PSEFL</name>
<dbReference type="PANTHER" id="PTHR10285">
    <property type="entry name" value="URIDINE KINASE"/>
    <property type="match status" value="1"/>
</dbReference>
<dbReference type="EMBL" id="LJXB01000089">
    <property type="protein sequence ID" value="KPU55516.1"/>
    <property type="molecule type" value="Genomic_DNA"/>
</dbReference>
<organism evidence="1 2">
    <name type="scientific">Pseudomonas fluorescens</name>
    <dbReference type="NCBI Taxonomy" id="294"/>
    <lineage>
        <taxon>Bacteria</taxon>
        <taxon>Pseudomonadati</taxon>
        <taxon>Pseudomonadota</taxon>
        <taxon>Gammaproteobacteria</taxon>
        <taxon>Pseudomonadales</taxon>
        <taxon>Pseudomonadaceae</taxon>
        <taxon>Pseudomonas</taxon>
    </lineage>
</organism>
<evidence type="ECO:0000313" key="2">
    <source>
        <dbReference type="Proteomes" id="UP000050349"/>
    </source>
</evidence>
<comment type="caution">
    <text evidence="1">The sequence shown here is derived from an EMBL/GenBank/DDBJ whole genome shotgun (WGS) entry which is preliminary data.</text>
</comment>
<dbReference type="InterPro" id="IPR027417">
    <property type="entry name" value="P-loop_NTPase"/>
</dbReference>
<dbReference type="AlphaFoldDB" id="A0A0P8ZFP1"/>
<accession>A0A0P8ZFP1</accession>
<gene>
    <name evidence="1" type="ORF">AN403_2230</name>
</gene>
<dbReference type="PATRIC" id="fig|294.162.peg.4956"/>
<dbReference type="SUPFAM" id="SSF52540">
    <property type="entry name" value="P-loop containing nucleoside triphosphate hydrolases"/>
    <property type="match status" value="1"/>
</dbReference>
<reference evidence="1 2" key="1">
    <citation type="submission" date="2015-09" db="EMBL/GenBank/DDBJ databases">
        <authorList>
            <person name="Jackson K.R."/>
            <person name="Lunt B.L."/>
            <person name="Fisher J.N.B."/>
            <person name="Gardner A.V."/>
            <person name="Bailey M.E."/>
            <person name="Deus L.M."/>
            <person name="Earl A.S."/>
            <person name="Gibby P.D."/>
            <person name="Hartmann K.A."/>
            <person name="Liu J.E."/>
            <person name="Manci A.M."/>
            <person name="Nielsen D.A."/>
            <person name="Solomon M.B."/>
            <person name="Breakwell D.P."/>
            <person name="Burnett S.H."/>
            <person name="Grose J.H."/>
        </authorList>
    </citation>
    <scope>NUCLEOTIDE SEQUENCE [LARGE SCALE GENOMIC DNA]</scope>
    <source>
        <strain evidence="1 2">S613</strain>
    </source>
</reference>
<sequence length="219" mass="23961">MFSNANTIISIELLDYVKALSGNRIVVALAGPPGAGKSTVSEALVEALNSIMPGSAAVIPGDGFHYDDAILRSLNLLDRKGSPDTFDVGGFRSLLLRLRANNEPTVAVPVFDRNLEISRAAGRLVSSDVKYLIVEGNYLLLNLAPWSSLRDCFDTTIMLQVDRKTLETRLLDRWRSFGFDESTSYEKVRCNDLPNAEFVISASSRADFTITDEEPASSP</sequence>